<evidence type="ECO:0000313" key="4">
    <source>
        <dbReference type="Proteomes" id="UP000314982"/>
    </source>
</evidence>
<evidence type="ECO:0000259" key="2">
    <source>
        <dbReference type="PROSITE" id="PS50004"/>
    </source>
</evidence>
<reference evidence="3" key="3">
    <citation type="submission" date="2025-09" db="UniProtKB">
        <authorList>
            <consortium name="Ensembl"/>
        </authorList>
    </citation>
    <scope>IDENTIFICATION</scope>
</reference>
<dbReference type="AlphaFoldDB" id="A0A4W5QC87"/>
<name>A0A4W5QC87_9TELE</name>
<reference evidence="3" key="2">
    <citation type="submission" date="2025-08" db="UniProtKB">
        <authorList>
            <consortium name="Ensembl"/>
        </authorList>
    </citation>
    <scope>IDENTIFICATION</scope>
</reference>
<organism evidence="3 4">
    <name type="scientific">Hucho hucho</name>
    <name type="common">huchen</name>
    <dbReference type="NCBI Taxonomy" id="62062"/>
    <lineage>
        <taxon>Eukaryota</taxon>
        <taxon>Metazoa</taxon>
        <taxon>Chordata</taxon>
        <taxon>Craniata</taxon>
        <taxon>Vertebrata</taxon>
        <taxon>Euteleostomi</taxon>
        <taxon>Actinopterygii</taxon>
        <taxon>Neopterygii</taxon>
        <taxon>Teleostei</taxon>
        <taxon>Protacanthopterygii</taxon>
        <taxon>Salmoniformes</taxon>
        <taxon>Salmonidae</taxon>
        <taxon>Salmoninae</taxon>
        <taxon>Hucho</taxon>
    </lineage>
</organism>
<proteinExistence type="predicted"/>
<dbReference type="PANTHER" id="PTHR46096">
    <property type="entry name" value="PERFORIN-1"/>
    <property type="match status" value="1"/>
</dbReference>
<dbReference type="Gene3D" id="2.60.40.150">
    <property type="entry name" value="C2 domain"/>
    <property type="match status" value="1"/>
</dbReference>
<reference evidence="4" key="1">
    <citation type="submission" date="2018-06" db="EMBL/GenBank/DDBJ databases">
        <title>Genome assembly of Danube salmon.</title>
        <authorList>
            <person name="Macqueen D.J."/>
            <person name="Gundappa M.K."/>
        </authorList>
    </citation>
    <scope>NUCLEOTIDE SEQUENCE [LARGE SCALE GENOMIC DNA]</scope>
</reference>
<dbReference type="InterPro" id="IPR035892">
    <property type="entry name" value="C2_domain_sf"/>
</dbReference>
<dbReference type="PROSITE" id="PS50004">
    <property type="entry name" value="C2"/>
    <property type="match status" value="1"/>
</dbReference>
<dbReference type="GO" id="GO:0001913">
    <property type="term" value="P:T cell mediated cytotoxicity"/>
    <property type="evidence" value="ECO:0007669"/>
    <property type="project" value="TreeGrafter"/>
</dbReference>
<dbReference type="Pfam" id="PF00168">
    <property type="entry name" value="C2"/>
    <property type="match status" value="1"/>
</dbReference>
<accession>A0A4W5QC87</accession>
<dbReference type="SUPFAM" id="SSF49562">
    <property type="entry name" value="C2 domain (Calcium/lipid-binding domain, CaLB)"/>
    <property type="match status" value="1"/>
</dbReference>
<dbReference type="STRING" id="62062.ENSHHUP00000070064"/>
<dbReference type="Ensembl" id="ENSHHUT00000072396.1">
    <property type="protein sequence ID" value="ENSHHUP00000070064.1"/>
    <property type="gene ID" value="ENSHHUG00000041231.1"/>
</dbReference>
<feature type="domain" description="C2" evidence="2">
    <location>
        <begin position="1"/>
        <end position="122"/>
    </location>
</feature>
<dbReference type="Proteomes" id="UP000314982">
    <property type="component" value="Unassembled WGS sequence"/>
</dbReference>
<keyword evidence="1" id="KW-0732">Signal</keyword>
<evidence type="ECO:0000256" key="1">
    <source>
        <dbReference type="ARBA" id="ARBA00022729"/>
    </source>
</evidence>
<dbReference type="GO" id="GO:0016020">
    <property type="term" value="C:membrane"/>
    <property type="evidence" value="ECO:0007669"/>
    <property type="project" value="TreeGrafter"/>
</dbReference>
<dbReference type="GO" id="GO:0001771">
    <property type="term" value="P:immunological synapse formation"/>
    <property type="evidence" value="ECO:0007669"/>
    <property type="project" value="TreeGrafter"/>
</dbReference>
<evidence type="ECO:0000313" key="3">
    <source>
        <dbReference type="Ensembl" id="ENSHHUP00000070064.1"/>
    </source>
</evidence>
<protein>
    <recommendedName>
        <fullName evidence="2">C2 domain-containing protein</fullName>
    </recommendedName>
</protein>
<dbReference type="InterPro" id="IPR052784">
    <property type="entry name" value="Perforin-1_pore-forming"/>
</dbReference>
<dbReference type="GO" id="GO:0022829">
    <property type="term" value="F:wide pore channel activity"/>
    <property type="evidence" value="ECO:0007669"/>
    <property type="project" value="TreeGrafter"/>
</dbReference>
<dbReference type="InterPro" id="IPR000008">
    <property type="entry name" value="C2_dom"/>
</dbReference>
<keyword evidence="4" id="KW-1185">Reference proteome</keyword>
<dbReference type="PANTHER" id="PTHR46096:SF3">
    <property type="entry name" value="PERFORIN-1"/>
    <property type="match status" value="1"/>
</dbReference>
<dbReference type="GO" id="GO:0051607">
    <property type="term" value="P:defense response to virus"/>
    <property type="evidence" value="ECO:0007669"/>
    <property type="project" value="TreeGrafter"/>
</dbReference>
<sequence length="122" mass="13634">MTSQCCTQEKGQARLTVTVKNAKGLLGDTTSQSVSYTKVLIGKEAKQTNVIYNNDNPVWNSFFGFVKLSLASELKFERPPGGVQSPAHLSGFSRQHVSHESWKPVLFLQGRLCPRTWGLHLW</sequence>